<evidence type="ECO:0000313" key="5">
    <source>
        <dbReference type="Proteomes" id="UP000321947"/>
    </source>
</evidence>
<name>A0A5D3BEW6_CUCMM</name>
<proteinExistence type="predicted"/>
<evidence type="ECO:0000313" key="2">
    <source>
        <dbReference type="EMBL" id="KAA0062815.1"/>
    </source>
</evidence>
<gene>
    <name evidence="3" type="ORF">E5676_scaffold986G00290</name>
    <name evidence="2" type="ORF">E6C27_scaffold357G00350</name>
</gene>
<comment type="caution">
    <text evidence="3">The sequence shown here is derived from an EMBL/GenBank/DDBJ whole genome shotgun (WGS) entry which is preliminary data.</text>
</comment>
<dbReference type="PANTHER" id="PTHR48434:SF1">
    <property type="entry name" value="(RAPE) HYPOTHETICAL PROTEIN"/>
    <property type="match status" value="1"/>
</dbReference>
<evidence type="ECO:0000256" key="1">
    <source>
        <dbReference type="SAM" id="MobiDB-lite"/>
    </source>
</evidence>
<organism evidence="3 5">
    <name type="scientific">Cucumis melo var. makuwa</name>
    <name type="common">Oriental melon</name>
    <dbReference type="NCBI Taxonomy" id="1194695"/>
    <lineage>
        <taxon>Eukaryota</taxon>
        <taxon>Viridiplantae</taxon>
        <taxon>Streptophyta</taxon>
        <taxon>Embryophyta</taxon>
        <taxon>Tracheophyta</taxon>
        <taxon>Spermatophyta</taxon>
        <taxon>Magnoliopsida</taxon>
        <taxon>eudicotyledons</taxon>
        <taxon>Gunneridae</taxon>
        <taxon>Pentapetalae</taxon>
        <taxon>rosids</taxon>
        <taxon>fabids</taxon>
        <taxon>Cucurbitales</taxon>
        <taxon>Cucurbitaceae</taxon>
        <taxon>Benincaseae</taxon>
        <taxon>Cucumis</taxon>
    </lineage>
</organism>
<reference evidence="4 5" key="1">
    <citation type="submission" date="2019-08" db="EMBL/GenBank/DDBJ databases">
        <title>Draft genome sequences of two oriental melons (Cucumis melo L. var makuwa).</title>
        <authorList>
            <person name="Kwon S.-Y."/>
        </authorList>
    </citation>
    <scope>NUCLEOTIDE SEQUENCE [LARGE SCALE GENOMIC DNA]</scope>
    <source>
        <strain evidence="5">cv. Chang Bougi</strain>
        <strain evidence="4">cv. SW 3</strain>
        <tissue evidence="3">Leaf</tissue>
    </source>
</reference>
<dbReference type="EMBL" id="SSTD01019265">
    <property type="protein sequence ID" value="TYJ96738.1"/>
    <property type="molecule type" value="Genomic_DNA"/>
</dbReference>
<feature type="region of interest" description="Disordered" evidence="1">
    <location>
        <begin position="17"/>
        <end position="38"/>
    </location>
</feature>
<dbReference type="Proteomes" id="UP000321393">
    <property type="component" value="Unassembled WGS sequence"/>
</dbReference>
<dbReference type="AlphaFoldDB" id="A0A5D3BEW6"/>
<sequence length="169" mass="19340">MCTDNYAMDLSFQKVSRRRQGASQRNLTIGSNPDPSTTLLRPISAATSNRSASKPQTYARTVKPAMFMPRPPVIRYQTKTTLEDVDIEPEFNGPSVLEIGSHVYPHGFNFFLKDIKKTRQFYEFILVDTVSAETTHIPDRNNLEKIVYSKLKNFRVLTPSHWPQGMYVP</sequence>
<feature type="compositionally biased region" description="Polar residues" evidence="1">
    <location>
        <begin position="21"/>
        <end position="38"/>
    </location>
</feature>
<accession>A0A5D3BEW6</accession>
<dbReference type="Proteomes" id="UP000321947">
    <property type="component" value="Unassembled WGS sequence"/>
</dbReference>
<evidence type="ECO:0000313" key="4">
    <source>
        <dbReference type="Proteomes" id="UP000321393"/>
    </source>
</evidence>
<evidence type="ECO:0000313" key="3">
    <source>
        <dbReference type="EMBL" id="TYJ96738.1"/>
    </source>
</evidence>
<dbReference type="OrthoDB" id="1743486at2759"/>
<dbReference type="PANTHER" id="PTHR48434">
    <property type="entry name" value="(RAPE) HYPOTHETICAL PROTEIN"/>
    <property type="match status" value="1"/>
</dbReference>
<protein>
    <submittedName>
        <fullName evidence="3">Polyprotein</fullName>
    </submittedName>
</protein>
<dbReference type="EMBL" id="SSTE01004154">
    <property type="protein sequence ID" value="KAA0062815.1"/>
    <property type="molecule type" value="Genomic_DNA"/>
</dbReference>